<evidence type="ECO:0000256" key="5">
    <source>
        <dbReference type="ARBA" id="ARBA00022801"/>
    </source>
</evidence>
<proteinExistence type="predicted"/>
<dbReference type="GO" id="GO:0003964">
    <property type="term" value="F:RNA-directed DNA polymerase activity"/>
    <property type="evidence" value="ECO:0007669"/>
    <property type="project" value="UniProtKB-KW"/>
</dbReference>
<dbReference type="GO" id="GO:0016787">
    <property type="term" value="F:hydrolase activity"/>
    <property type="evidence" value="ECO:0007669"/>
    <property type="project" value="UniProtKB-KW"/>
</dbReference>
<evidence type="ECO:0000256" key="2">
    <source>
        <dbReference type="ARBA" id="ARBA00022695"/>
    </source>
</evidence>
<evidence type="ECO:0000259" key="9">
    <source>
        <dbReference type="PROSITE" id="PS50994"/>
    </source>
</evidence>
<name>A0A7K5AC26_9AVES</name>
<organism evidence="10 11">
    <name type="scientific">Centropus unirufus</name>
    <dbReference type="NCBI Taxonomy" id="1118519"/>
    <lineage>
        <taxon>Eukaryota</taxon>
        <taxon>Metazoa</taxon>
        <taxon>Chordata</taxon>
        <taxon>Craniata</taxon>
        <taxon>Vertebrata</taxon>
        <taxon>Euteleostomi</taxon>
        <taxon>Archelosauria</taxon>
        <taxon>Archosauria</taxon>
        <taxon>Dinosauria</taxon>
        <taxon>Saurischia</taxon>
        <taxon>Theropoda</taxon>
        <taxon>Coelurosauria</taxon>
        <taxon>Aves</taxon>
        <taxon>Neognathae</taxon>
        <taxon>Neoaves</taxon>
        <taxon>Otidimorphae</taxon>
        <taxon>Cuculiformes</taxon>
        <taxon>Centropidae</taxon>
        <taxon>Centropus</taxon>
    </lineage>
</organism>
<comment type="caution">
    <text evidence="10">The sequence shown here is derived from an EMBL/GenBank/DDBJ whole genome shotgun (WGS) entry which is preliminary data.</text>
</comment>
<feature type="non-terminal residue" evidence="10">
    <location>
        <position position="1"/>
    </location>
</feature>
<evidence type="ECO:0000256" key="7">
    <source>
        <dbReference type="ARBA" id="ARBA00022918"/>
    </source>
</evidence>
<keyword evidence="7" id="KW-0695">RNA-directed DNA polymerase</keyword>
<keyword evidence="4" id="KW-0255">Endonuclease</keyword>
<dbReference type="InterPro" id="IPR036397">
    <property type="entry name" value="RNaseH_sf"/>
</dbReference>
<dbReference type="OrthoDB" id="9359997at2759"/>
<feature type="non-terminal residue" evidence="10">
    <location>
        <position position="62"/>
    </location>
</feature>
<evidence type="ECO:0000313" key="11">
    <source>
        <dbReference type="Proteomes" id="UP000517892"/>
    </source>
</evidence>
<keyword evidence="1" id="KW-0808">Transferase</keyword>
<dbReference type="AlphaFoldDB" id="A0A7K5AC26"/>
<evidence type="ECO:0000256" key="3">
    <source>
        <dbReference type="ARBA" id="ARBA00022722"/>
    </source>
</evidence>
<dbReference type="Proteomes" id="UP000517892">
    <property type="component" value="Unassembled WGS sequence"/>
</dbReference>
<evidence type="ECO:0000256" key="4">
    <source>
        <dbReference type="ARBA" id="ARBA00022759"/>
    </source>
</evidence>
<protein>
    <submittedName>
        <fullName evidence="10">POK19 protein</fullName>
    </submittedName>
</protein>
<dbReference type="PROSITE" id="PS50994">
    <property type="entry name" value="INTEGRASE"/>
    <property type="match status" value="1"/>
</dbReference>
<dbReference type="SUPFAM" id="SSF53098">
    <property type="entry name" value="Ribonuclease H-like"/>
    <property type="match status" value="1"/>
</dbReference>
<gene>
    <name evidence="10" type="primary">Ervk19_1</name>
    <name evidence="10" type="ORF">CENUNI_R14973</name>
</gene>
<dbReference type="GO" id="GO:0004519">
    <property type="term" value="F:endonuclease activity"/>
    <property type="evidence" value="ECO:0007669"/>
    <property type="project" value="UniProtKB-KW"/>
</dbReference>
<sequence>RHIQKPLCSAFVVLGVPKEIKTDNSPGYRSKATAKFLLQWGVQHVTGIPFFACRTGHCRAHT</sequence>
<keyword evidence="8" id="KW-0511">Multifunctional enzyme</keyword>
<dbReference type="PANTHER" id="PTHR41694:SF4">
    <property type="entry name" value="ENDOGENOUS RETROVIRUS GROUP K MEMBER 10 POL PROTEIN-RELATED"/>
    <property type="match status" value="1"/>
</dbReference>
<dbReference type="InterPro" id="IPR001584">
    <property type="entry name" value="Integrase_cat-core"/>
</dbReference>
<reference evidence="10 11" key="1">
    <citation type="submission" date="2019-09" db="EMBL/GenBank/DDBJ databases">
        <title>Bird 10,000 Genomes (B10K) Project - Family phase.</title>
        <authorList>
            <person name="Zhang G."/>
        </authorList>
    </citation>
    <scope>NUCLEOTIDE SEQUENCE [LARGE SCALE GENOMIC DNA]</scope>
    <source>
        <strain evidence="10">B10K-DU-017-25</strain>
        <tissue evidence="10">Mixed tissue sample</tissue>
    </source>
</reference>
<evidence type="ECO:0000256" key="1">
    <source>
        <dbReference type="ARBA" id="ARBA00022679"/>
    </source>
</evidence>
<keyword evidence="11" id="KW-1185">Reference proteome</keyword>
<evidence type="ECO:0000313" key="10">
    <source>
        <dbReference type="EMBL" id="NWR81292.1"/>
    </source>
</evidence>
<accession>A0A7K5AC26</accession>
<feature type="domain" description="Integrase catalytic" evidence="9">
    <location>
        <begin position="1"/>
        <end position="62"/>
    </location>
</feature>
<dbReference type="EMBL" id="VYZI01001477">
    <property type="protein sequence ID" value="NWR81292.1"/>
    <property type="molecule type" value="Genomic_DNA"/>
</dbReference>
<dbReference type="PANTHER" id="PTHR41694">
    <property type="entry name" value="ENDOGENOUS RETROVIRUS GROUP K MEMBER POL PROTEIN"/>
    <property type="match status" value="1"/>
</dbReference>
<evidence type="ECO:0000256" key="6">
    <source>
        <dbReference type="ARBA" id="ARBA00022833"/>
    </source>
</evidence>
<dbReference type="GO" id="GO:0015074">
    <property type="term" value="P:DNA integration"/>
    <property type="evidence" value="ECO:0007669"/>
    <property type="project" value="InterPro"/>
</dbReference>
<dbReference type="GO" id="GO:0035613">
    <property type="term" value="F:RNA stem-loop binding"/>
    <property type="evidence" value="ECO:0007669"/>
    <property type="project" value="TreeGrafter"/>
</dbReference>
<evidence type="ECO:0000256" key="8">
    <source>
        <dbReference type="ARBA" id="ARBA00023268"/>
    </source>
</evidence>
<dbReference type="InterPro" id="IPR012337">
    <property type="entry name" value="RNaseH-like_sf"/>
</dbReference>
<keyword evidence="5" id="KW-0378">Hydrolase</keyword>
<keyword evidence="2" id="KW-0548">Nucleotidyltransferase</keyword>
<dbReference type="Gene3D" id="3.30.420.10">
    <property type="entry name" value="Ribonuclease H-like superfamily/Ribonuclease H"/>
    <property type="match status" value="1"/>
</dbReference>
<keyword evidence="6" id="KW-0862">Zinc</keyword>
<keyword evidence="3" id="KW-0540">Nuclease</keyword>